<dbReference type="EMBL" id="JBFNQN010000016">
    <property type="protein sequence ID" value="MEW9267184.1"/>
    <property type="molecule type" value="Genomic_DNA"/>
</dbReference>
<sequence length="234" mass="24306">MNPADLQRRLDAAALPAEEATPADWARNVALVRSRTRQRRVRGVVLAGLAAAAAVVVALSWHPAGDVVRIQPAAPDPTVPRLVAPGTLVSVAQECARTVDEDDDVTPVFAGRTDAVEAVLYRLRDGRLHFCSRLGGALVDGPVAPDGTDTGPVRNSTLGGTTVAENGDTMVSAFGFLPPTATRVVVSAPGRSAVALTSGGYWWTTLLVGPDQFADVTWTATDAFGSVVAEGGRS</sequence>
<name>A0ABV3PC28_9ACTN</name>
<accession>A0ABV3PC28</accession>
<protein>
    <submittedName>
        <fullName evidence="2">Uncharacterized protein</fullName>
    </submittedName>
</protein>
<keyword evidence="1" id="KW-0472">Membrane</keyword>
<evidence type="ECO:0000313" key="2">
    <source>
        <dbReference type="EMBL" id="MEW9267184.1"/>
    </source>
</evidence>
<dbReference type="RefSeq" id="WP_367640417.1">
    <property type="nucleotide sequence ID" value="NZ_JBFNQN010000016.1"/>
</dbReference>
<keyword evidence="1" id="KW-1133">Transmembrane helix</keyword>
<keyword evidence="3" id="KW-1185">Reference proteome</keyword>
<reference evidence="2 3" key="1">
    <citation type="submission" date="2024-07" db="EMBL/GenBank/DDBJ databases">
        <authorList>
            <person name="Thanompreechachai J."/>
            <person name="Duangmal K."/>
        </authorList>
    </citation>
    <scope>NUCLEOTIDE SEQUENCE [LARGE SCALE GENOMIC DNA]</scope>
    <source>
        <strain evidence="2 3">KCTC 19886</strain>
    </source>
</reference>
<proteinExistence type="predicted"/>
<gene>
    <name evidence="2" type="ORF">AB1207_20725</name>
</gene>
<organism evidence="2 3">
    <name type="scientific">Kineococcus endophyticus</name>
    <dbReference type="NCBI Taxonomy" id="1181883"/>
    <lineage>
        <taxon>Bacteria</taxon>
        <taxon>Bacillati</taxon>
        <taxon>Actinomycetota</taxon>
        <taxon>Actinomycetes</taxon>
        <taxon>Kineosporiales</taxon>
        <taxon>Kineosporiaceae</taxon>
        <taxon>Kineococcus</taxon>
    </lineage>
</organism>
<evidence type="ECO:0000313" key="3">
    <source>
        <dbReference type="Proteomes" id="UP001555826"/>
    </source>
</evidence>
<comment type="caution">
    <text evidence="2">The sequence shown here is derived from an EMBL/GenBank/DDBJ whole genome shotgun (WGS) entry which is preliminary data.</text>
</comment>
<dbReference type="Proteomes" id="UP001555826">
    <property type="component" value="Unassembled WGS sequence"/>
</dbReference>
<evidence type="ECO:0000256" key="1">
    <source>
        <dbReference type="SAM" id="Phobius"/>
    </source>
</evidence>
<feature type="transmembrane region" description="Helical" evidence="1">
    <location>
        <begin position="43"/>
        <end position="61"/>
    </location>
</feature>
<keyword evidence="1" id="KW-0812">Transmembrane</keyword>